<organism evidence="4 5">
    <name type="scientific">Enhygromyxa salina</name>
    <dbReference type="NCBI Taxonomy" id="215803"/>
    <lineage>
        <taxon>Bacteria</taxon>
        <taxon>Pseudomonadati</taxon>
        <taxon>Myxococcota</taxon>
        <taxon>Polyangia</taxon>
        <taxon>Nannocystales</taxon>
        <taxon>Nannocystaceae</taxon>
        <taxon>Enhygromyxa</taxon>
    </lineage>
</organism>
<dbReference type="PANTHER" id="PTHR43080:SF2">
    <property type="entry name" value="CBS DOMAIN-CONTAINING PROTEIN"/>
    <property type="match status" value="1"/>
</dbReference>
<dbReference type="PROSITE" id="PS51371">
    <property type="entry name" value="CBS"/>
    <property type="match status" value="2"/>
</dbReference>
<dbReference type="InterPro" id="IPR000644">
    <property type="entry name" value="CBS_dom"/>
</dbReference>
<keyword evidence="5" id="KW-1185">Reference proteome</keyword>
<dbReference type="InterPro" id="IPR046342">
    <property type="entry name" value="CBS_dom_sf"/>
</dbReference>
<dbReference type="InterPro" id="IPR051257">
    <property type="entry name" value="Diverse_CBS-Domain"/>
</dbReference>
<reference evidence="4 5" key="1">
    <citation type="submission" date="2018-03" db="EMBL/GenBank/DDBJ databases">
        <title>Draft Genome Sequences of the Obligatory Marine Myxobacteria Enhygromyxa salina SWB005.</title>
        <authorList>
            <person name="Poehlein A."/>
            <person name="Moghaddam J.A."/>
            <person name="Harms H."/>
            <person name="Alanjari M."/>
            <person name="Koenig G.M."/>
            <person name="Daniel R."/>
            <person name="Schaeberle T.F."/>
        </authorList>
    </citation>
    <scope>NUCLEOTIDE SEQUENCE [LARGE SCALE GENOMIC DNA]</scope>
    <source>
        <strain evidence="4 5">SWB005</strain>
    </source>
</reference>
<evidence type="ECO:0000256" key="2">
    <source>
        <dbReference type="PROSITE-ProRule" id="PRU00703"/>
    </source>
</evidence>
<accession>A0A2S9YBT1</accession>
<dbReference type="AlphaFoldDB" id="A0A2S9YBT1"/>
<feature type="domain" description="CBS" evidence="3">
    <location>
        <begin position="73"/>
        <end position="130"/>
    </location>
</feature>
<evidence type="ECO:0000313" key="5">
    <source>
        <dbReference type="Proteomes" id="UP000237968"/>
    </source>
</evidence>
<evidence type="ECO:0000313" key="4">
    <source>
        <dbReference type="EMBL" id="PRQ02577.1"/>
    </source>
</evidence>
<dbReference type="SMART" id="SM00116">
    <property type="entry name" value="CBS"/>
    <property type="match status" value="2"/>
</dbReference>
<dbReference type="Pfam" id="PF00571">
    <property type="entry name" value="CBS"/>
    <property type="match status" value="2"/>
</dbReference>
<proteinExistence type="predicted"/>
<dbReference type="Proteomes" id="UP000237968">
    <property type="component" value="Unassembled WGS sequence"/>
</dbReference>
<dbReference type="Gene3D" id="3.10.580.10">
    <property type="entry name" value="CBS-domain"/>
    <property type="match status" value="1"/>
</dbReference>
<dbReference type="SUPFAM" id="SSF54631">
    <property type="entry name" value="CBS-domain pair"/>
    <property type="match status" value="1"/>
</dbReference>
<feature type="domain" description="CBS" evidence="3">
    <location>
        <begin position="7"/>
        <end position="64"/>
    </location>
</feature>
<gene>
    <name evidence="4" type="primary">hrp1_1</name>
    <name evidence="4" type="ORF">ENSA5_22220</name>
</gene>
<dbReference type="EMBL" id="PVNK01000114">
    <property type="protein sequence ID" value="PRQ02577.1"/>
    <property type="molecule type" value="Genomic_DNA"/>
</dbReference>
<dbReference type="RefSeq" id="WP_106391642.1">
    <property type="nucleotide sequence ID" value="NZ_PVNK01000114.1"/>
</dbReference>
<dbReference type="OrthoDB" id="9802114at2"/>
<evidence type="ECO:0000259" key="3">
    <source>
        <dbReference type="PROSITE" id="PS51371"/>
    </source>
</evidence>
<protein>
    <submittedName>
        <fullName evidence="4">Hypoxic response protein 1</fullName>
    </submittedName>
</protein>
<comment type="caution">
    <text evidence="4">The sequence shown here is derived from an EMBL/GenBank/DDBJ whole genome shotgun (WGS) entry which is preliminary data.</text>
</comment>
<keyword evidence="1 2" id="KW-0129">CBS domain</keyword>
<sequence length="158" mass="17576">MNVKKLMSKPVATCRPGDTLETAAQRMSENDCGALPVVDDSGSAIGMVTDRDICMTAYSQDEPLREIEVSKAMSKQLFTCHADDKLDKAERLMSQNQIRRVPVIDANNRPIGILTLNDIARYAQKQQKDGIDREVVQTFDAICQPRPQAQARAQPRSN</sequence>
<dbReference type="CDD" id="cd04622">
    <property type="entry name" value="CBS_pair_HRP1_like"/>
    <property type="match status" value="1"/>
</dbReference>
<dbReference type="PANTHER" id="PTHR43080">
    <property type="entry name" value="CBS DOMAIN-CONTAINING PROTEIN CBSX3, MITOCHONDRIAL"/>
    <property type="match status" value="1"/>
</dbReference>
<evidence type="ECO:0000256" key="1">
    <source>
        <dbReference type="ARBA" id="ARBA00023122"/>
    </source>
</evidence>
<name>A0A2S9YBT1_9BACT</name>